<evidence type="ECO:0000256" key="1">
    <source>
        <dbReference type="ARBA" id="ARBA00022729"/>
    </source>
</evidence>
<evidence type="ECO:0000256" key="2">
    <source>
        <dbReference type="ARBA" id="ARBA00023157"/>
    </source>
</evidence>
<sequence length="555" mass="60766">MVPDVTCGDRLLSAVAATIGPLTLLGKKPLIFLTILLNFLSFSTSRDTLTTTQSLSDGETLISDDGTFALGFFTPSYSNNNNRYVGIWYLNIPVDTVIWVANRRHPINGTAGKLFITNNGTLGITDGNSSIIWSSTLTLEVTNPIARLLDTGNFVVTSGDDLNNFSWQSFDYPTDTFVPGMKLGRSWTSGLNCNLTAWSSPTDPSPGNFTFAMDLHGDPQMILWEGSKRIIRSGPWTGLAFSGLLPYNPSYTTTFAFHFVNNKEETYYTMNVIDSSTLTRMVMNQSGILQQFVLLDSGQWGLYWHSPSTQCDSYLACGPYGAVCDTDGSPMCSCLQGFLPKKPADWALRDWSSGCIRKTKLDCRNGTDGFVTVKQALLPDTVSATVDMTKSLDECRSECLRNCSCTAFASADTRGGGNGCIIWSTEISDILVYSNGGQDFYMRLGAADMGSISQNSGHPILAVVLSVILGTVLLLVSAIYFIWRRRKQFRGTTSISEERIAENTEQDEMELPLFDLVAIEAATSNFSDRNKLGEGGFGPVYMVKICNCFLSLTLS</sequence>
<dbReference type="AlphaFoldDB" id="A0A5P1FDI7"/>
<evidence type="ECO:0000259" key="4">
    <source>
        <dbReference type="PROSITE" id="PS50927"/>
    </source>
</evidence>
<dbReference type="SUPFAM" id="SSF51110">
    <property type="entry name" value="alpha-D-mannose-specific plant lectins"/>
    <property type="match status" value="1"/>
</dbReference>
<keyword evidence="3" id="KW-1133">Transmembrane helix</keyword>
<evidence type="ECO:0000313" key="6">
    <source>
        <dbReference type="EMBL" id="ONK74671.1"/>
    </source>
</evidence>
<dbReference type="GO" id="GO:0048544">
    <property type="term" value="P:recognition of pollen"/>
    <property type="evidence" value="ECO:0007669"/>
    <property type="project" value="InterPro"/>
</dbReference>
<gene>
    <name evidence="6" type="ORF">A4U43_C03F8930</name>
</gene>
<feature type="domain" description="Apple" evidence="5">
    <location>
        <begin position="363"/>
        <end position="445"/>
    </location>
</feature>
<dbReference type="FunFam" id="2.90.10.10:FF:000001">
    <property type="entry name" value="G-type lectin S-receptor-like serine/threonine-protein kinase"/>
    <property type="match status" value="1"/>
</dbReference>
<proteinExistence type="predicted"/>
<dbReference type="Pfam" id="PF01453">
    <property type="entry name" value="B_lectin"/>
    <property type="match status" value="1"/>
</dbReference>
<evidence type="ECO:0000256" key="3">
    <source>
        <dbReference type="SAM" id="Phobius"/>
    </source>
</evidence>
<protein>
    <recommendedName>
        <fullName evidence="8">Apple domain-containing protein</fullName>
    </recommendedName>
</protein>
<dbReference type="PANTHER" id="PTHR32444:SF183">
    <property type="entry name" value="APPLE DOMAIN-CONTAINING PROTEIN"/>
    <property type="match status" value="1"/>
</dbReference>
<dbReference type="InterPro" id="IPR036426">
    <property type="entry name" value="Bulb-type_lectin_dom_sf"/>
</dbReference>
<keyword evidence="1" id="KW-0732">Signal</keyword>
<keyword evidence="3" id="KW-0812">Transmembrane</keyword>
<dbReference type="Proteomes" id="UP000243459">
    <property type="component" value="Chromosome 3"/>
</dbReference>
<keyword evidence="2" id="KW-1015">Disulfide bond</keyword>
<reference evidence="7" key="1">
    <citation type="journal article" date="2017" name="Nat. Commun.">
        <title>The asparagus genome sheds light on the origin and evolution of a young Y chromosome.</title>
        <authorList>
            <person name="Harkess A."/>
            <person name="Zhou J."/>
            <person name="Xu C."/>
            <person name="Bowers J.E."/>
            <person name="Van der Hulst R."/>
            <person name="Ayyampalayam S."/>
            <person name="Mercati F."/>
            <person name="Riccardi P."/>
            <person name="McKain M.R."/>
            <person name="Kakrana A."/>
            <person name="Tang H."/>
            <person name="Ray J."/>
            <person name="Groenendijk J."/>
            <person name="Arikit S."/>
            <person name="Mathioni S.M."/>
            <person name="Nakano M."/>
            <person name="Shan H."/>
            <person name="Telgmann-Rauber A."/>
            <person name="Kanno A."/>
            <person name="Yue Z."/>
            <person name="Chen H."/>
            <person name="Li W."/>
            <person name="Chen Y."/>
            <person name="Xu X."/>
            <person name="Zhang Y."/>
            <person name="Luo S."/>
            <person name="Chen H."/>
            <person name="Gao J."/>
            <person name="Mao Z."/>
            <person name="Pires J.C."/>
            <person name="Luo M."/>
            <person name="Kudrna D."/>
            <person name="Wing R.A."/>
            <person name="Meyers B.C."/>
            <person name="Yi K."/>
            <person name="Kong H."/>
            <person name="Lavrijsen P."/>
            <person name="Sunseri F."/>
            <person name="Falavigna A."/>
            <person name="Ye Y."/>
            <person name="Leebens-Mack J.H."/>
            <person name="Chen G."/>
        </authorList>
    </citation>
    <scope>NUCLEOTIDE SEQUENCE [LARGE SCALE GENOMIC DNA]</scope>
    <source>
        <strain evidence="7">cv. DH0086</strain>
    </source>
</reference>
<dbReference type="PROSITE" id="PS50927">
    <property type="entry name" value="BULB_LECTIN"/>
    <property type="match status" value="1"/>
</dbReference>
<dbReference type="SMART" id="SM00108">
    <property type="entry name" value="B_lectin"/>
    <property type="match status" value="1"/>
</dbReference>
<keyword evidence="7" id="KW-1185">Reference proteome</keyword>
<dbReference type="InterPro" id="IPR000858">
    <property type="entry name" value="S_locus_glycoprot_dom"/>
</dbReference>
<feature type="transmembrane region" description="Helical" evidence="3">
    <location>
        <begin position="460"/>
        <end position="483"/>
    </location>
</feature>
<organism evidence="6 7">
    <name type="scientific">Asparagus officinalis</name>
    <name type="common">Garden asparagus</name>
    <dbReference type="NCBI Taxonomy" id="4686"/>
    <lineage>
        <taxon>Eukaryota</taxon>
        <taxon>Viridiplantae</taxon>
        <taxon>Streptophyta</taxon>
        <taxon>Embryophyta</taxon>
        <taxon>Tracheophyta</taxon>
        <taxon>Spermatophyta</taxon>
        <taxon>Magnoliopsida</taxon>
        <taxon>Liliopsida</taxon>
        <taxon>Asparagales</taxon>
        <taxon>Asparagaceae</taxon>
        <taxon>Asparagoideae</taxon>
        <taxon>Asparagus</taxon>
    </lineage>
</organism>
<dbReference type="Gene3D" id="3.30.200.20">
    <property type="entry name" value="Phosphorylase Kinase, domain 1"/>
    <property type="match status" value="1"/>
</dbReference>
<dbReference type="InterPro" id="IPR003609">
    <property type="entry name" value="Pan_app"/>
</dbReference>
<evidence type="ECO:0000259" key="5">
    <source>
        <dbReference type="PROSITE" id="PS50948"/>
    </source>
</evidence>
<dbReference type="Pfam" id="PF00954">
    <property type="entry name" value="S_locus_glycop"/>
    <property type="match status" value="1"/>
</dbReference>
<dbReference type="PROSITE" id="PS50948">
    <property type="entry name" value="PAN"/>
    <property type="match status" value="1"/>
</dbReference>
<dbReference type="EMBL" id="CM007383">
    <property type="protein sequence ID" value="ONK74671.1"/>
    <property type="molecule type" value="Genomic_DNA"/>
</dbReference>
<dbReference type="Gene3D" id="2.90.10.10">
    <property type="entry name" value="Bulb-type lectin domain"/>
    <property type="match status" value="1"/>
</dbReference>
<dbReference type="SMART" id="SM00473">
    <property type="entry name" value="PAN_AP"/>
    <property type="match status" value="1"/>
</dbReference>
<evidence type="ECO:0008006" key="8">
    <source>
        <dbReference type="Google" id="ProtNLM"/>
    </source>
</evidence>
<dbReference type="PANTHER" id="PTHR32444">
    <property type="entry name" value="BULB-TYPE LECTIN DOMAIN-CONTAINING PROTEIN"/>
    <property type="match status" value="1"/>
</dbReference>
<dbReference type="Pfam" id="PF08276">
    <property type="entry name" value="PAN_2"/>
    <property type="match status" value="1"/>
</dbReference>
<keyword evidence="3" id="KW-0472">Membrane</keyword>
<dbReference type="OMA" id="ECETECR"/>
<name>A0A5P1FDI7_ASPOF</name>
<dbReference type="CDD" id="cd00028">
    <property type="entry name" value="B_lectin"/>
    <property type="match status" value="1"/>
</dbReference>
<dbReference type="InterPro" id="IPR001480">
    <property type="entry name" value="Bulb-type_lectin_dom"/>
</dbReference>
<dbReference type="Gramene" id="ONK74671">
    <property type="protein sequence ID" value="ONK74671"/>
    <property type="gene ID" value="A4U43_C03F8930"/>
</dbReference>
<feature type="domain" description="Bulb-type lectin" evidence="4">
    <location>
        <begin position="46"/>
        <end position="169"/>
    </location>
</feature>
<dbReference type="GO" id="GO:0051707">
    <property type="term" value="P:response to other organism"/>
    <property type="evidence" value="ECO:0007669"/>
    <property type="project" value="UniProtKB-ARBA"/>
</dbReference>
<evidence type="ECO:0000313" key="7">
    <source>
        <dbReference type="Proteomes" id="UP000243459"/>
    </source>
</evidence>
<dbReference type="CDD" id="cd01098">
    <property type="entry name" value="PAN_AP_plant"/>
    <property type="match status" value="1"/>
</dbReference>
<accession>A0A5P1FDI7</accession>